<dbReference type="Pfam" id="PF00702">
    <property type="entry name" value="Hydrolase"/>
    <property type="match status" value="1"/>
</dbReference>
<dbReference type="EMBL" id="KZ679259">
    <property type="protein sequence ID" value="PTB43426.1"/>
    <property type="molecule type" value="Genomic_DNA"/>
</dbReference>
<protein>
    <recommendedName>
        <fullName evidence="3">Haloacid dehalogenase</fullName>
    </recommendedName>
</protein>
<dbReference type="AlphaFoldDB" id="A0A2T3ZF50"/>
<dbReference type="GO" id="GO:0005634">
    <property type="term" value="C:nucleus"/>
    <property type="evidence" value="ECO:0007669"/>
    <property type="project" value="TreeGrafter"/>
</dbReference>
<name>A0A2T3ZF50_TRIA4</name>
<proteinExistence type="predicted"/>
<dbReference type="STRING" id="1042311.A0A2T3ZF50"/>
<keyword evidence="2" id="KW-1185">Reference proteome</keyword>
<dbReference type="Proteomes" id="UP000240493">
    <property type="component" value="Unassembled WGS sequence"/>
</dbReference>
<evidence type="ECO:0008006" key="3">
    <source>
        <dbReference type="Google" id="ProtNLM"/>
    </source>
</evidence>
<dbReference type="OrthoDB" id="444127at2759"/>
<dbReference type="InterPro" id="IPR044924">
    <property type="entry name" value="HAD-SF_hydro_IA_REG-2-like_cap"/>
</dbReference>
<dbReference type="InterPro" id="IPR036412">
    <property type="entry name" value="HAD-like_sf"/>
</dbReference>
<dbReference type="SUPFAM" id="SSF56784">
    <property type="entry name" value="HAD-like"/>
    <property type="match status" value="1"/>
</dbReference>
<dbReference type="Gene3D" id="1.10.150.720">
    <property type="entry name" value="Haloacid dehalogenase-like hydrolase"/>
    <property type="match status" value="1"/>
</dbReference>
<dbReference type="InterPro" id="IPR051828">
    <property type="entry name" value="HAD-like_hydrolase_domain"/>
</dbReference>
<dbReference type="PANTHER" id="PTHR46191:SF2">
    <property type="entry name" value="HALOACID DEHALOGENASE-LIKE HYDROLASE DOMAIN-CONTAINING PROTEIN 3"/>
    <property type="match status" value="1"/>
</dbReference>
<organism evidence="1 2">
    <name type="scientific">Trichoderma asperellum (strain ATCC 204424 / CBS 433.97 / NBRC 101777)</name>
    <dbReference type="NCBI Taxonomy" id="1042311"/>
    <lineage>
        <taxon>Eukaryota</taxon>
        <taxon>Fungi</taxon>
        <taxon>Dikarya</taxon>
        <taxon>Ascomycota</taxon>
        <taxon>Pezizomycotina</taxon>
        <taxon>Sordariomycetes</taxon>
        <taxon>Hypocreomycetidae</taxon>
        <taxon>Hypocreales</taxon>
        <taxon>Hypocreaceae</taxon>
        <taxon>Trichoderma</taxon>
    </lineage>
</organism>
<evidence type="ECO:0000313" key="2">
    <source>
        <dbReference type="Proteomes" id="UP000240493"/>
    </source>
</evidence>
<dbReference type="Gene3D" id="3.40.50.1000">
    <property type="entry name" value="HAD superfamily/HAD-like"/>
    <property type="match status" value="1"/>
</dbReference>
<sequence>MAFSALSRPIMKAAKPNLLLCFDAFGTLFSPKGPVAQQYAEVARQCDFTGFSDKELQSRLLEAIKDEREQNPNYGKATGLGATQWWTNVIHKTFTPLLRNNQALPPTLVPKLIHRFSSSEGYEAQRDLVPAIRALRERISQQGVERLVIGVITNSDDRVPDILSSLGLNVSPLRYGTPFDASALREKQFDIDFHCMSYDVGVEKPDRRIFNAADIMLSHIIRARYKETLTESEMERWQKVYIGDEVAKDVVGAAEAGWNPVLLDVDGNSTEITSLEDTPQQTLEDLFAEHASVRVGSIRNLVSWLTGSEWEKR</sequence>
<accession>A0A2T3ZF50</accession>
<dbReference type="PANTHER" id="PTHR46191">
    <property type="match status" value="1"/>
</dbReference>
<evidence type="ECO:0000313" key="1">
    <source>
        <dbReference type="EMBL" id="PTB43426.1"/>
    </source>
</evidence>
<reference evidence="1 2" key="1">
    <citation type="submission" date="2016-07" db="EMBL/GenBank/DDBJ databases">
        <title>Multiple horizontal gene transfer events from other fungi enriched the ability of initially mycotrophic Trichoderma (Ascomycota) to feed on dead plant biomass.</title>
        <authorList>
            <consortium name="DOE Joint Genome Institute"/>
            <person name="Aerts A."/>
            <person name="Atanasova L."/>
            <person name="Chenthamara K."/>
            <person name="Zhang J."/>
            <person name="Grujic M."/>
            <person name="Henrissat B."/>
            <person name="Kuo A."/>
            <person name="Salamov A."/>
            <person name="Lipzen A."/>
            <person name="Labutti K."/>
            <person name="Barry K."/>
            <person name="Miao Y."/>
            <person name="Rahimi M.J."/>
            <person name="Shen Q."/>
            <person name="Grigoriev I.V."/>
            <person name="Kubicek C.P."/>
            <person name="Druzhinina I.S."/>
        </authorList>
    </citation>
    <scope>NUCLEOTIDE SEQUENCE [LARGE SCALE GENOMIC DNA]</scope>
    <source>
        <strain evidence="1 2">CBS 433.97</strain>
    </source>
</reference>
<gene>
    <name evidence="1" type="ORF">M441DRAFT_163859</name>
</gene>
<dbReference type="InterPro" id="IPR023214">
    <property type="entry name" value="HAD_sf"/>
</dbReference>